<feature type="transmembrane region" description="Helical" evidence="7">
    <location>
        <begin position="233"/>
        <end position="252"/>
    </location>
</feature>
<dbReference type="EMBL" id="JBHRWN010000002">
    <property type="protein sequence ID" value="MFC3478512.1"/>
    <property type="molecule type" value="Genomic_DNA"/>
</dbReference>
<feature type="transmembrane region" description="Helical" evidence="7">
    <location>
        <begin position="289"/>
        <end position="307"/>
    </location>
</feature>
<reference evidence="8 9" key="1">
    <citation type="journal article" date="2019" name="Int. J. Syst. Evol. Microbiol.">
        <title>The Global Catalogue of Microorganisms (GCM) 10K type strain sequencing project: providing services to taxonomists for standard genome sequencing and annotation.</title>
        <authorList>
            <consortium name="The Broad Institute Genomics Platform"/>
            <consortium name="The Broad Institute Genome Sequencing Center for Infectious Disease"/>
            <person name="Wu L."/>
            <person name="Ma J."/>
        </authorList>
    </citation>
    <scope>NUCLEOTIDE SEQUENCE [LARGE SCALE GENOMIC DNA]</scope>
    <source>
        <strain evidence="8 9">CGMCC 1.12562</strain>
    </source>
</reference>
<keyword evidence="6 7" id="KW-0472">Membrane</keyword>
<dbReference type="GO" id="GO:0005886">
    <property type="term" value="C:plasma membrane"/>
    <property type="evidence" value="ECO:0007669"/>
    <property type="project" value="UniProtKB-SubCell"/>
</dbReference>
<evidence type="ECO:0000313" key="8">
    <source>
        <dbReference type="EMBL" id="MFC3478512.1"/>
    </source>
</evidence>
<keyword evidence="9" id="KW-1185">Reference proteome</keyword>
<feature type="transmembrane region" description="Helical" evidence="7">
    <location>
        <begin position="40"/>
        <end position="65"/>
    </location>
</feature>
<feature type="transmembrane region" description="Helical" evidence="7">
    <location>
        <begin position="12"/>
        <end position="28"/>
    </location>
</feature>
<dbReference type="NCBIfam" id="TIGR00374">
    <property type="entry name" value="flippase-like domain"/>
    <property type="match status" value="1"/>
</dbReference>
<feature type="transmembrane region" description="Helical" evidence="7">
    <location>
        <begin position="264"/>
        <end position="282"/>
    </location>
</feature>
<sequence>MDADRRTVAFRFVVAGAVAAALLYGVGWERVVRNLRAADLAAFAPAVAVSLVGMVVASEGMRVLLDVPPLSSGAWVARRAGLASMFVRNVVPVGNVGGGAFVAYTVSRRENRDISECVAAMASWEFLNMVASAVVATVGVVGLAAAGGNVGAVPVVVAAFAGLLGLTLAAGTLLSARRDSVAAFVVWASALANRTLGHVVPGLASRLDPERVRDGIDHFFASVSRLGRDRRRLALAVVAAHVSWVLGPLALYFCLEAVGLSSPLYVALLTIPLAGFVLAVPVPGGIGPLDAAIGGLVAFFTGHPLGVLASAVVLFRVATYCVRIVVGGLALWTLDEAVR</sequence>
<dbReference type="RefSeq" id="WP_232570249.1">
    <property type="nucleotide sequence ID" value="NZ_CP089466.1"/>
</dbReference>
<dbReference type="InterPro" id="IPR022791">
    <property type="entry name" value="L-PG_synthase/AglD"/>
</dbReference>
<feature type="transmembrane region" description="Helical" evidence="7">
    <location>
        <begin position="152"/>
        <end position="174"/>
    </location>
</feature>
<dbReference type="Pfam" id="PF03706">
    <property type="entry name" value="LPG_synthase_TM"/>
    <property type="match status" value="1"/>
</dbReference>
<evidence type="ECO:0000313" key="9">
    <source>
        <dbReference type="Proteomes" id="UP001595660"/>
    </source>
</evidence>
<evidence type="ECO:0000256" key="2">
    <source>
        <dbReference type="ARBA" id="ARBA00011061"/>
    </source>
</evidence>
<name>A0ABD5NGQ5_9EURY</name>
<comment type="caution">
    <text evidence="8">The sequence shown here is derived from an EMBL/GenBank/DDBJ whole genome shotgun (WGS) entry which is preliminary data.</text>
</comment>
<evidence type="ECO:0000256" key="4">
    <source>
        <dbReference type="ARBA" id="ARBA00022692"/>
    </source>
</evidence>
<dbReference type="PANTHER" id="PTHR39087">
    <property type="entry name" value="UPF0104 MEMBRANE PROTEIN MJ1595"/>
    <property type="match status" value="1"/>
</dbReference>
<comment type="similarity">
    <text evidence="2">Belongs to the UPF0104 family.</text>
</comment>
<evidence type="ECO:0000256" key="7">
    <source>
        <dbReference type="SAM" id="Phobius"/>
    </source>
</evidence>
<comment type="subcellular location">
    <subcellularLocation>
        <location evidence="1">Cell membrane</location>
        <topology evidence="1">Multi-pass membrane protein</topology>
    </subcellularLocation>
</comment>
<evidence type="ECO:0000256" key="5">
    <source>
        <dbReference type="ARBA" id="ARBA00022989"/>
    </source>
</evidence>
<protein>
    <submittedName>
        <fullName evidence="8">YbhN family protein</fullName>
    </submittedName>
</protein>
<proteinExistence type="inferred from homology"/>
<evidence type="ECO:0000256" key="1">
    <source>
        <dbReference type="ARBA" id="ARBA00004651"/>
    </source>
</evidence>
<feature type="transmembrane region" description="Helical" evidence="7">
    <location>
        <begin position="126"/>
        <end position="146"/>
    </location>
</feature>
<evidence type="ECO:0000256" key="6">
    <source>
        <dbReference type="ARBA" id="ARBA00023136"/>
    </source>
</evidence>
<dbReference type="PANTHER" id="PTHR39087:SF2">
    <property type="entry name" value="UPF0104 MEMBRANE PROTEIN MJ1595"/>
    <property type="match status" value="1"/>
</dbReference>
<keyword evidence="4 7" id="KW-0812">Transmembrane</keyword>
<accession>A0ABD5NGQ5</accession>
<dbReference type="AlphaFoldDB" id="A0ABD5NGQ5"/>
<organism evidence="8 9">
    <name type="scientific">Halobacterium litoreum</name>
    <dbReference type="NCBI Taxonomy" id="2039234"/>
    <lineage>
        <taxon>Archaea</taxon>
        <taxon>Methanobacteriati</taxon>
        <taxon>Methanobacteriota</taxon>
        <taxon>Stenosarchaea group</taxon>
        <taxon>Halobacteria</taxon>
        <taxon>Halobacteriales</taxon>
        <taxon>Halobacteriaceae</taxon>
        <taxon>Halobacterium</taxon>
    </lineage>
</organism>
<keyword evidence="3" id="KW-1003">Cell membrane</keyword>
<gene>
    <name evidence="8" type="ORF">ACFOKC_12345</name>
</gene>
<dbReference type="Proteomes" id="UP001595660">
    <property type="component" value="Unassembled WGS sequence"/>
</dbReference>
<feature type="transmembrane region" description="Helical" evidence="7">
    <location>
        <begin position="85"/>
        <end position="106"/>
    </location>
</feature>
<keyword evidence="5 7" id="KW-1133">Transmembrane helix</keyword>
<dbReference type="GeneID" id="69118478"/>
<evidence type="ECO:0000256" key="3">
    <source>
        <dbReference type="ARBA" id="ARBA00022475"/>
    </source>
</evidence>